<keyword evidence="2" id="KW-1185">Reference proteome</keyword>
<organism evidence="1 2">
    <name type="scientific">Allacma fusca</name>
    <dbReference type="NCBI Taxonomy" id="39272"/>
    <lineage>
        <taxon>Eukaryota</taxon>
        <taxon>Metazoa</taxon>
        <taxon>Ecdysozoa</taxon>
        <taxon>Arthropoda</taxon>
        <taxon>Hexapoda</taxon>
        <taxon>Collembola</taxon>
        <taxon>Symphypleona</taxon>
        <taxon>Sminthuridae</taxon>
        <taxon>Allacma</taxon>
    </lineage>
</organism>
<protein>
    <submittedName>
        <fullName evidence="1">Uncharacterized protein</fullName>
    </submittedName>
</protein>
<reference evidence="1" key="1">
    <citation type="submission" date="2021-06" db="EMBL/GenBank/DDBJ databases">
        <authorList>
            <person name="Hodson N. C."/>
            <person name="Mongue J. A."/>
            <person name="Jaron S. K."/>
        </authorList>
    </citation>
    <scope>NUCLEOTIDE SEQUENCE</scope>
</reference>
<proteinExistence type="predicted"/>
<dbReference type="AlphaFoldDB" id="A0A8J2KRV3"/>
<dbReference type="Proteomes" id="UP000708208">
    <property type="component" value="Unassembled WGS sequence"/>
</dbReference>
<evidence type="ECO:0000313" key="2">
    <source>
        <dbReference type="Proteomes" id="UP000708208"/>
    </source>
</evidence>
<dbReference type="EMBL" id="CAJVCH010425913">
    <property type="protein sequence ID" value="CAG7818631.1"/>
    <property type="molecule type" value="Genomic_DNA"/>
</dbReference>
<evidence type="ECO:0000313" key="1">
    <source>
        <dbReference type="EMBL" id="CAG7818631.1"/>
    </source>
</evidence>
<gene>
    <name evidence="1" type="ORF">AFUS01_LOCUS29120</name>
</gene>
<sequence>VSISTPGKVKVGLGSTIWIS</sequence>
<accession>A0A8J2KRV3</accession>
<comment type="caution">
    <text evidence="1">The sequence shown here is derived from an EMBL/GenBank/DDBJ whole genome shotgun (WGS) entry which is preliminary data.</text>
</comment>
<name>A0A8J2KRV3_9HEXA</name>
<feature type="non-terminal residue" evidence="1">
    <location>
        <position position="1"/>
    </location>
</feature>